<sequence>MLLERNNDSIAYFKISTIHEHLMLLKNQNKTSTRLKLHYLHSNYKTQIFFFFLRRISKPKIQYEEGFQKKLESSFFWAWIG</sequence>
<dbReference type="Gramene" id="Kaladp0095s0802.1.v1.1">
    <property type="protein sequence ID" value="Kaladp0095s0802.1.v1.1.CDS.1"/>
    <property type="gene ID" value="Kaladp0095s0802.v1.1"/>
</dbReference>
<reference evidence="1" key="1">
    <citation type="submission" date="2021-01" db="UniProtKB">
        <authorList>
            <consortium name="EnsemblPlants"/>
        </authorList>
    </citation>
    <scope>IDENTIFICATION</scope>
</reference>
<dbReference type="EnsemblPlants" id="Kaladp0095s0802.1.v1.1">
    <property type="protein sequence ID" value="Kaladp0095s0802.1.v1.1.CDS.1"/>
    <property type="gene ID" value="Kaladp0095s0802.v1.1"/>
</dbReference>
<proteinExistence type="predicted"/>
<dbReference type="Proteomes" id="UP000594263">
    <property type="component" value="Unplaced"/>
</dbReference>
<keyword evidence="2" id="KW-1185">Reference proteome</keyword>
<organism evidence="1 2">
    <name type="scientific">Kalanchoe fedtschenkoi</name>
    <name type="common">Lavender scallops</name>
    <name type="synonym">South American air plant</name>
    <dbReference type="NCBI Taxonomy" id="63787"/>
    <lineage>
        <taxon>Eukaryota</taxon>
        <taxon>Viridiplantae</taxon>
        <taxon>Streptophyta</taxon>
        <taxon>Embryophyta</taxon>
        <taxon>Tracheophyta</taxon>
        <taxon>Spermatophyta</taxon>
        <taxon>Magnoliopsida</taxon>
        <taxon>eudicotyledons</taxon>
        <taxon>Gunneridae</taxon>
        <taxon>Pentapetalae</taxon>
        <taxon>Saxifragales</taxon>
        <taxon>Crassulaceae</taxon>
        <taxon>Kalanchoe</taxon>
    </lineage>
</organism>
<dbReference type="AlphaFoldDB" id="A0A7N0V1B1"/>
<evidence type="ECO:0000313" key="2">
    <source>
        <dbReference type="Proteomes" id="UP000594263"/>
    </source>
</evidence>
<name>A0A7N0V1B1_KALFE</name>
<evidence type="ECO:0000313" key="1">
    <source>
        <dbReference type="EnsemblPlants" id="Kaladp0095s0802.1.v1.1.CDS.1"/>
    </source>
</evidence>
<protein>
    <submittedName>
        <fullName evidence="1">Uncharacterized protein</fullName>
    </submittedName>
</protein>
<accession>A0A7N0V1B1</accession>